<organism evidence="3 4">
    <name type="scientific">Roseisolibacter agri</name>
    <dbReference type="NCBI Taxonomy" id="2014610"/>
    <lineage>
        <taxon>Bacteria</taxon>
        <taxon>Pseudomonadati</taxon>
        <taxon>Gemmatimonadota</taxon>
        <taxon>Gemmatimonadia</taxon>
        <taxon>Gemmatimonadales</taxon>
        <taxon>Gemmatimonadaceae</taxon>
        <taxon>Roseisolibacter</taxon>
    </lineage>
</organism>
<dbReference type="AlphaFoldDB" id="A0AA37QFK7"/>
<feature type="transmembrane region" description="Helical" evidence="2">
    <location>
        <begin position="35"/>
        <end position="55"/>
    </location>
</feature>
<comment type="caution">
    <text evidence="3">The sequence shown here is derived from an EMBL/GenBank/DDBJ whole genome shotgun (WGS) entry which is preliminary data.</text>
</comment>
<sequence length="248" mass="27494">MTVTLSDRRTEPRPGPAADRRRTGWRDFRHAYRGFVRTVGLALLVLVALDVVLLLERHRYAREAARLRANMSDVERRRTDAILAADEDRMRMTVELARRRAMGDRDLHLAVAVDSGRLTLERDGARLRDMRVEVGPARRVGAPPDTLHIAAPRGARTVAQVLGPDDAWEVPRWVYVDRGLPVPDDRLVKGALGARAVLLSGGTVLYALPSAGPLNDPAYVMPGAIRVRREDLDAIVANVAPGMTVYLY</sequence>
<evidence type="ECO:0000256" key="2">
    <source>
        <dbReference type="SAM" id="Phobius"/>
    </source>
</evidence>
<keyword evidence="2" id="KW-0812">Transmembrane</keyword>
<name>A0AA37QFK7_9BACT</name>
<feature type="region of interest" description="Disordered" evidence="1">
    <location>
        <begin position="1"/>
        <end position="21"/>
    </location>
</feature>
<proteinExistence type="predicted"/>
<evidence type="ECO:0000313" key="3">
    <source>
        <dbReference type="EMBL" id="GLC27966.1"/>
    </source>
</evidence>
<keyword evidence="2" id="KW-0472">Membrane</keyword>
<evidence type="ECO:0000256" key="1">
    <source>
        <dbReference type="SAM" id="MobiDB-lite"/>
    </source>
</evidence>
<protein>
    <submittedName>
        <fullName evidence="3">Uncharacterized protein</fullName>
    </submittedName>
</protein>
<dbReference type="Proteomes" id="UP001161325">
    <property type="component" value="Unassembled WGS sequence"/>
</dbReference>
<gene>
    <name evidence="3" type="ORF">rosag_44790</name>
</gene>
<evidence type="ECO:0000313" key="4">
    <source>
        <dbReference type="Proteomes" id="UP001161325"/>
    </source>
</evidence>
<dbReference type="EMBL" id="BRXS01000007">
    <property type="protein sequence ID" value="GLC27966.1"/>
    <property type="molecule type" value="Genomic_DNA"/>
</dbReference>
<accession>A0AA37QFK7</accession>
<reference evidence="3" key="1">
    <citation type="submission" date="2022-08" db="EMBL/GenBank/DDBJ databases">
        <title>Draft genome sequencing of Roseisolibacter agri AW1220.</title>
        <authorList>
            <person name="Tobiishi Y."/>
            <person name="Tonouchi A."/>
        </authorList>
    </citation>
    <scope>NUCLEOTIDE SEQUENCE</scope>
    <source>
        <strain evidence="3">AW1220</strain>
    </source>
</reference>
<keyword evidence="2" id="KW-1133">Transmembrane helix</keyword>
<keyword evidence="4" id="KW-1185">Reference proteome</keyword>
<dbReference type="RefSeq" id="WP_284352393.1">
    <property type="nucleotide sequence ID" value="NZ_BRXS01000007.1"/>
</dbReference>